<name>A0A6U4SII5_NEODS</name>
<keyword evidence="1" id="KW-0175">Coiled coil</keyword>
<feature type="compositionally biased region" description="Basic and acidic residues" evidence="2">
    <location>
        <begin position="285"/>
        <end position="295"/>
    </location>
</feature>
<feature type="compositionally biased region" description="Basic and acidic residues" evidence="2">
    <location>
        <begin position="178"/>
        <end position="194"/>
    </location>
</feature>
<evidence type="ECO:0000313" key="3">
    <source>
        <dbReference type="EMBL" id="CAD9118566.1"/>
    </source>
</evidence>
<protein>
    <submittedName>
        <fullName evidence="3">Uncharacterized protein</fullName>
    </submittedName>
</protein>
<dbReference type="EMBL" id="HBGF01024279">
    <property type="protein sequence ID" value="CAD9118566.1"/>
    <property type="molecule type" value="Transcribed_RNA"/>
</dbReference>
<evidence type="ECO:0000256" key="2">
    <source>
        <dbReference type="SAM" id="MobiDB-lite"/>
    </source>
</evidence>
<dbReference type="AlphaFoldDB" id="A0A6U4SII5"/>
<feature type="compositionally biased region" description="Basic and acidic residues" evidence="2">
    <location>
        <begin position="1"/>
        <end position="12"/>
    </location>
</feature>
<feature type="coiled-coil region" evidence="1">
    <location>
        <begin position="322"/>
        <end position="349"/>
    </location>
</feature>
<feature type="compositionally biased region" description="Basic and acidic residues" evidence="2">
    <location>
        <begin position="109"/>
        <end position="136"/>
    </location>
</feature>
<accession>A0A6U4SII5</accession>
<feature type="region of interest" description="Disordered" evidence="2">
    <location>
        <begin position="1"/>
        <end position="216"/>
    </location>
</feature>
<sequence>MPPERRELRPTHTADGVLEAQTRPRLNRLQPSQNEGVRSEVSRAVPPTPPPASRSEGFAPAPLHFDAWKEVPRPPGLPEDVPWPPPPPPPDWVPPRGPIPASGESSDVGNERSRFVATRREREDRDRARNPRERTPRHGTTPSQLEMRRIRSLASGASSHFGTDASSRGKSPSVTHPTRIEHQQRRRQLLEGNRRVVARSSTPPSSVRAVAARESRSVPSLAALKGPVPDVKAAMRDGIPRRDFDSRHHAADSHSSGTAEEYLHGIQDLYQRMRQSYCEFRQNPERFLHGSERPRPAKSASGSYADRGAAAYIPLRMSTSATTHESAEAQKLKDELDRLERQWERLDARRFDNDDSVSDVPRTREGVLNKVDSVLHSTR</sequence>
<feature type="region of interest" description="Disordered" evidence="2">
    <location>
        <begin position="285"/>
        <end position="305"/>
    </location>
</feature>
<gene>
    <name evidence="3" type="ORF">NDES1114_LOCUS16093</name>
    <name evidence="4" type="ORF">NDES1114_LOCUS16094</name>
</gene>
<evidence type="ECO:0000313" key="4">
    <source>
        <dbReference type="EMBL" id="CAD9118568.1"/>
    </source>
</evidence>
<reference evidence="3" key="1">
    <citation type="submission" date="2021-01" db="EMBL/GenBank/DDBJ databases">
        <authorList>
            <person name="Corre E."/>
            <person name="Pelletier E."/>
            <person name="Niang G."/>
            <person name="Scheremetjew M."/>
            <person name="Finn R."/>
            <person name="Kale V."/>
            <person name="Holt S."/>
            <person name="Cochrane G."/>
            <person name="Meng A."/>
            <person name="Brown T."/>
            <person name="Cohen L."/>
        </authorList>
    </citation>
    <scope>NUCLEOTIDE SEQUENCE</scope>
    <source>
        <strain evidence="3">CCAP 1951/1</strain>
    </source>
</reference>
<feature type="compositionally biased region" description="Pro residues" evidence="2">
    <location>
        <begin position="73"/>
        <end position="98"/>
    </location>
</feature>
<organism evidence="3">
    <name type="scientific">Neobodo designis</name>
    <name type="common">Flagellated protozoan</name>
    <name type="synonym">Bodo designis</name>
    <dbReference type="NCBI Taxonomy" id="312471"/>
    <lineage>
        <taxon>Eukaryota</taxon>
        <taxon>Discoba</taxon>
        <taxon>Euglenozoa</taxon>
        <taxon>Kinetoplastea</taxon>
        <taxon>Metakinetoplastina</taxon>
        <taxon>Neobodonida</taxon>
        <taxon>Neobodo</taxon>
    </lineage>
</organism>
<evidence type="ECO:0000256" key="1">
    <source>
        <dbReference type="SAM" id="Coils"/>
    </source>
</evidence>
<proteinExistence type="predicted"/>
<dbReference type="EMBL" id="HBGF01024280">
    <property type="protein sequence ID" value="CAD9118568.1"/>
    <property type="molecule type" value="Transcribed_RNA"/>
</dbReference>
<feature type="compositionally biased region" description="Polar residues" evidence="2">
    <location>
        <begin position="155"/>
        <end position="176"/>
    </location>
</feature>
<feature type="region of interest" description="Disordered" evidence="2">
    <location>
        <begin position="350"/>
        <end position="379"/>
    </location>
</feature>